<evidence type="ECO:0000313" key="9">
    <source>
        <dbReference type="EMBL" id="GAM33803.1"/>
    </source>
</evidence>
<feature type="transmembrane region" description="Helical" evidence="8">
    <location>
        <begin position="503"/>
        <end position="521"/>
    </location>
</feature>
<dbReference type="InterPro" id="IPR011701">
    <property type="entry name" value="MFS"/>
</dbReference>
<feature type="transmembrane region" description="Helical" evidence="8">
    <location>
        <begin position="89"/>
        <end position="111"/>
    </location>
</feature>
<feature type="transmembrane region" description="Helical" evidence="8">
    <location>
        <begin position="424"/>
        <end position="447"/>
    </location>
</feature>
<gene>
    <name evidence="9" type="ORF">TCE0_013f00969</name>
</gene>
<evidence type="ECO:0000256" key="2">
    <source>
        <dbReference type="ARBA" id="ARBA00007520"/>
    </source>
</evidence>
<evidence type="ECO:0000256" key="8">
    <source>
        <dbReference type="SAM" id="Phobius"/>
    </source>
</evidence>
<feature type="transmembrane region" description="Helical" evidence="8">
    <location>
        <begin position="118"/>
        <end position="138"/>
    </location>
</feature>
<dbReference type="Pfam" id="PF07690">
    <property type="entry name" value="MFS_1"/>
    <property type="match status" value="1"/>
</dbReference>
<dbReference type="Proteomes" id="UP000053095">
    <property type="component" value="Unassembled WGS sequence"/>
</dbReference>
<dbReference type="AlphaFoldDB" id="A0A698XPR4"/>
<evidence type="ECO:0000256" key="4">
    <source>
        <dbReference type="ARBA" id="ARBA00022692"/>
    </source>
</evidence>
<keyword evidence="10" id="KW-1185">Reference proteome</keyword>
<feature type="transmembrane region" description="Helical" evidence="8">
    <location>
        <begin position="333"/>
        <end position="356"/>
    </location>
</feature>
<evidence type="ECO:0000256" key="7">
    <source>
        <dbReference type="SAM" id="MobiDB-lite"/>
    </source>
</evidence>
<keyword evidence="5 8" id="KW-1133">Transmembrane helix</keyword>
<sequence>MGSAEESPGSEVATSVESTLQDVEKHGVLSTDKTPGGDEEQWKRPVGRLVWFQVCVGIILSAMLYGLDTTIAADVQASVIQSLGQIEKISWVGIGFPMGSVATILLIGSCYGIFNVKWIYLGGIILFEVGSAVCGAAPTMDALIVGRVIAGIGGASMALTWGVGCILGPVVGGEFSVSSATWRWAFYINLVLAAITAPIYIFSFPSLDPRPELSHAEKWLKVDWVGAFLKAAFIILLMVALNFAGPTWRWGSGGTIALWVLFGVTLITFIVQQTFSIFTTSETRLFPVQFLKNRGLILTYIASAAANACVFIPIYFVPLFFQFTKDDSAIQAAVRLLPFITVVIFFIMFSGALLPVFPYYSAWYFVSGIFLLIGSPLMFTVTPTTKTAAVYGFEIIISIGAGLGGQIGYTIAASKVKPHEVPAAIGFINVSQIGTIALALAISGNIFQNLGFKRLQAALAAYDFTEVEIRSALAGTQSKIFQNGSDEVKTLAVNSVSSTISSLYGLSIAAGALILVVAVLMKREKLQMNLAVAG</sequence>
<feature type="transmembrane region" description="Helical" evidence="8">
    <location>
        <begin position="256"/>
        <end position="277"/>
    </location>
</feature>
<comment type="subcellular location">
    <subcellularLocation>
        <location evidence="1">Membrane</location>
        <topology evidence="1">Multi-pass membrane protein</topology>
    </subcellularLocation>
</comment>
<evidence type="ECO:0000256" key="5">
    <source>
        <dbReference type="ARBA" id="ARBA00022989"/>
    </source>
</evidence>
<dbReference type="GO" id="GO:0005886">
    <property type="term" value="C:plasma membrane"/>
    <property type="evidence" value="ECO:0007669"/>
    <property type="project" value="TreeGrafter"/>
</dbReference>
<evidence type="ECO:0000256" key="1">
    <source>
        <dbReference type="ARBA" id="ARBA00004141"/>
    </source>
</evidence>
<protein>
    <recommendedName>
        <fullName evidence="11">Major facilitator superfamily (MFS) profile domain-containing protein</fullName>
    </recommendedName>
</protein>
<evidence type="ECO:0000256" key="3">
    <source>
        <dbReference type="ARBA" id="ARBA00022448"/>
    </source>
</evidence>
<evidence type="ECO:0000256" key="6">
    <source>
        <dbReference type="ARBA" id="ARBA00023136"/>
    </source>
</evidence>
<accession>A0A698XPR4</accession>
<evidence type="ECO:0000313" key="10">
    <source>
        <dbReference type="Proteomes" id="UP000053095"/>
    </source>
</evidence>
<feature type="transmembrane region" description="Helical" evidence="8">
    <location>
        <begin position="362"/>
        <end position="381"/>
    </location>
</feature>
<dbReference type="GO" id="GO:0022857">
    <property type="term" value="F:transmembrane transporter activity"/>
    <property type="evidence" value="ECO:0007669"/>
    <property type="project" value="InterPro"/>
</dbReference>
<keyword evidence="6 8" id="KW-0472">Membrane</keyword>
<proteinExistence type="inferred from homology"/>
<feature type="transmembrane region" description="Helical" evidence="8">
    <location>
        <begin position="224"/>
        <end position="244"/>
    </location>
</feature>
<feature type="transmembrane region" description="Helical" evidence="8">
    <location>
        <begin position="388"/>
        <end position="412"/>
    </location>
</feature>
<name>A0A698XPR4_TALPI</name>
<keyword evidence="4 8" id="KW-0812">Transmembrane</keyword>
<dbReference type="Gene3D" id="1.20.1250.20">
    <property type="entry name" value="MFS general substrate transporter like domains"/>
    <property type="match status" value="1"/>
</dbReference>
<dbReference type="PANTHER" id="PTHR23501">
    <property type="entry name" value="MAJOR FACILITATOR SUPERFAMILY"/>
    <property type="match status" value="1"/>
</dbReference>
<dbReference type="PANTHER" id="PTHR23501:SF12">
    <property type="entry name" value="MAJOR FACILITATOR SUPERFAMILY (MFS) PROFILE DOMAIN-CONTAINING PROTEIN-RELATED"/>
    <property type="match status" value="1"/>
</dbReference>
<feature type="transmembrane region" description="Helical" evidence="8">
    <location>
        <begin position="297"/>
        <end position="321"/>
    </location>
</feature>
<evidence type="ECO:0008006" key="11">
    <source>
        <dbReference type="Google" id="ProtNLM"/>
    </source>
</evidence>
<feature type="transmembrane region" description="Helical" evidence="8">
    <location>
        <begin position="49"/>
        <end position="67"/>
    </location>
</feature>
<feature type="compositionally biased region" description="Polar residues" evidence="7">
    <location>
        <begin position="12"/>
        <end position="21"/>
    </location>
</feature>
<feature type="region of interest" description="Disordered" evidence="7">
    <location>
        <begin position="1"/>
        <end position="41"/>
    </location>
</feature>
<reference evidence="10" key="1">
    <citation type="journal article" date="2015" name="Genome Announc.">
        <title>Draft genome sequence of Talaromyces cellulolyticus strain Y-94, a source of lignocellulosic biomass-degrading enzymes.</title>
        <authorList>
            <person name="Fujii T."/>
            <person name="Koike H."/>
            <person name="Sawayama S."/>
            <person name="Yano S."/>
            <person name="Inoue H."/>
        </authorList>
    </citation>
    <scope>NUCLEOTIDE SEQUENCE [LARGE SCALE GENOMIC DNA]</scope>
    <source>
        <strain evidence="10">Y-94</strain>
    </source>
</reference>
<dbReference type="EMBL" id="DF933809">
    <property type="protein sequence ID" value="GAM33803.1"/>
    <property type="molecule type" value="Genomic_DNA"/>
</dbReference>
<organism evidence="9 10">
    <name type="scientific">Talaromyces pinophilus</name>
    <name type="common">Penicillium pinophilum</name>
    <dbReference type="NCBI Taxonomy" id="128442"/>
    <lineage>
        <taxon>Eukaryota</taxon>
        <taxon>Fungi</taxon>
        <taxon>Dikarya</taxon>
        <taxon>Ascomycota</taxon>
        <taxon>Pezizomycotina</taxon>
        <taxon>Eurotiomycetes</taxon>
        <taxon>Eurotiomycetidae</taxon>
        <taxon>Eurotiales</taxon>
        <taxon>Trichocomaceae</taxon>
        <taxon>Talaromyces</taxon>
        <taxon>Talaromyces sect. Talaromyces</taxon>
    </lineage>
</organism>
<keyword evidence="3" id="KW-0813">Transport</keyword>
<comment type="similarity">
    <text evidence="2">Belongs to the major facilitator superfamily. TCR/Tet family.</text>
</comment>
<feature type="transmembrane region" description="Helical" evidence="8">
    <location>
        <begin position="184"/>
        <end position="204"/>
    </location>
</feature>
<dbReference type="SUPFAM" id="SSF103473">
    <property type="entry name" value="MFS general substrate transporter"/>
    <property type="match status" value="1"/>
</dbReference>
<feature type="transmembrane region" description="Helical" evidence="8">
    <location>
        <begin position="144"/>
        <end position="172"/>
    </location>
</feature>
<dbReference type="InterPro" id="IPR036259">
    <property type="entry name" value="MFS_trans_sf"/>
</dbReference>